<evidence type="ECO:0000313" key="2">
    <source>
        <dbReference type="EMBL" id="KAF2073864.1"/>
    </source>
</evidence>
<dbReference type="GO" id="GO:0033819">
    <property type="term" value="F:lipoyl(octanoyl) transferase activity"/>
    <property type="evidence" value="ECO:0007669"/>
    <property type="project" value="TreeGrafter"/>
</dbReference>
<dbReference type="PROSITE" id="PS51733">
    <property type="entry name" value="BPL_LPL_CATALYTIC"/>
    <property type="match status" value="1"/>
</dbReference>
<accession>A0A8J4PW66</accession>
<dbReference type="SUPFAM" id="SSF55681">
    <property type="entry name" value="Class II aaRS and biotin synthetases"/>
    <property type="match status" value="1"/>
</dbReference>
<dbReference type="Gene3D" id="3.30.930.10">
    <property type="entry name" value="Bira Bifunctional Protein, Domain 2"/>
    <property type="match status" value="1"/>
</dbReference>
<gene>
    <name evidence="2" type="ORF">CYY_004824</name>
</gene>
<dbReference type="GO" id="GO:0009249">
    <property type="term" value="P:protein lipoylation"/>
    <property type="evidence" value="ECO:0007669"/>
    <property type="project" value="TreeGrafter"/>
</dbReference>
<dbReference type="OrthoDB" id="19908at2759"/>
<feature type="domain" description="BPL/LPL catalytic" evidence="1">
    <location>
        <begin position="52"/>
        <end position="232"/>
    </location>
</feature>
<dbReference type="Pfam" id="PF21948">
    <property type="entry name" value="LplA-B_cat"/>
    <property type="match status" value="1"/>
</dbReference>
<dbReference type="AlphaFoldDB" id="A0A8J4PW66"/>
<dbReference type="EMBL" id="AJWJ01000178">
    <property type="protein sequence ID" value="KAF2073864.1"/>
    <property type="molecule type" value="Genomic_DNA"/>
</dbReference>
<keyword evidence="3" id="KW-1185">Reference proteome</keyword>
<dbReference type="InterPro" id="IPR045864">
    <property type="entry name" value="aa-tRNA-synth_II/BPL/LPL"/>
</dbReference>
<evidence type="ECO:0000313" key="3">
    <source>
        <dbReference type="Proteomes" id="UP000695562"/>
    </source>
</evidence>
<name>A0A8J4PW66_9MYCE</name>
<sequence length="287" mass="31998">MALNSLFIRNLGRVSYSRCLNVQEGIYGGQQNSLAAVAAASIPSSSFYTYKLPIKNSLVLAEHSSPVFTYGYFDSTDMVTGKQLKELSRLGFDTFKLNKREQGLLWHGPGQLTVYPLLNLPNDPITKRDYIFSLEKVIKSVLNQLGLDCKIQNDSILLIANNLKIGDINIFSDFMTKPGFSLNVNPNLKYFEYTNSKDVTSVWDISKDSSITVGEIFPLVVENFGKFFGFSNTLDSNQLYMSKDTQSSQQSQEHLFASSSSSTPTSSQTVNAPLSFYCMTNTPRRGD</sequence>
<dbReference type="Proteomes" id="UP000695562">
    <property type="component" value="Unassembled WGS sequence"/>
</dbReference>
<protein>
    <recommendedName>
        <fullName evidence="1">BPL/LPL catalytic domain-containing protein</fullName>
    </recommendedName>
</protein>
<dbReference type="PANTHER" id="PTHR10993:SF7">
    <property type="entry name" value="LIPOYLTRANSFERASE 2, MITOCHONDRIAL-RELATED"/>
    <property type="match status" value="1"/>
</dbReference>
<comment type="caution">
    <text evidence="2">The sequence shown here is derived from an EMBL/GenBank/DDBJ whole genome shotgun (WGS) entry which is preliminary data.</text>
</comment>
<organism evidence="2 3">
    <name type="scientific">Polysphondylium violaceum</name>
    <dbReference type="NCBI Taxonomy" id="133409"/>
    <lineage>
        <taxon>Eukaryota</taxon>
        <taxon>Amoebozoa</taxon>
        <taxon>Evosea</taxon>
        <taxon>Eumycetozoa</taxon>
        <taxon>Dictyostelia</taxon>
        <taxon>Dictyosteliales</taxon>
        <taxon>Dictyosteliaceae</taxon>
        <taxon>Polysphondylium</taxon>
    </lineage>
</organism>
<dbReference type="InterPro" id="IPR004143">
    <property type="entry name" value="BPL_LPL_catalytic"/>
</dbReference>
<proteinExistence type="predicted"/>
<evidence type="ECO:0000259" key="1">
    <source>
        <dbReference type="PROSITE" id="PS51733"/>
    </source>
</evidence>
<reference evidence="2" key="1">
    <citation type="submission" date="2020-01" db="EMBL/GenBank/DDBJ databases">
        <title>Development of genomics and gene disruption for Polysphondylium violaceum indicates a role for the polyketide synthase stlB in stalk morphogenesis.</title>
        <authorList>
            <person name="Narita B."/>
            <person name="Kawabe Y."/>
            <person name="Kin K."/>
            <person name="Saito T."/>
            <person name="Gibbs R."/>
            <person name="Kuspa A."/>
            <person name="Muzny D."/>
            <person name="Queller D."/>
            <person name="Richards S."/>
            <person name="Strassman J."/>
            <person name="Sucgang R."/>
            <person name="Worley K."/>
            <person name="Schaap P."/>
        </authorList>
    </citation>
    <scope>NUCLEOTIDE SEQUENCE</scope>
    <source>
        <strain evidence="2">QSvi11</strain>
    </source>
</reference>
<dbReference type="PANTHER" id="PTHR10993">
    <property type="entry name" value="OCTANOYLTRANSFERASE"/>
    <property type="match status" value="1"/>
</dbReference>